<dbReference type="PANTHER" id="PTHR43673">
    <property type="entry name" value="NAD(P)H NITROREDUCTASE YDGI-RELATED"/>
    <property type="match status" value="1"/>
</dbReference>
<dbReference type="Proteomes" id="UP000198876">
    <property type="component" value="Unassembled WGS sequence"/>
</dbReference>
<evidence type="ECO:0000313" key="5">
    <source>
        <dbReference type="EMBL" id="SFG52670.1"/>
    </source>
</evidence>
<dbReference type="GO" id="GO:0016491">
    <property type="term" value="F:oxidoreductase activity"/>
    <property type="evidence" value="ECO:0007669"/>
    <property type="project" value="UniProtKB-KW"/>
</dbReference>
<dbReference type="RefSeq" id="WP_092892290.1">
    <property type="nucleotide sequence ID" value="NZ_FOOQ01000002.1"/>
</dbReference>
<dbReference type="OrthoDB" id="287850at2157"/>
<dbReference type="Gene3D" id="3.40.109.10">
    <property type="entry name" value="NADH Oxidase"/>
    <property type="match status" value="1"/>
</dbReference>
<dbReference type="AlphaFoldDB" id="A0A1I2SIX6"/>
<dbReference type="STRING" id="553467.SAMN04488063_2311"/>
<feature type="compositionally biased region" description="Basic and acidic residues" evidence="3">
    <location>
        <begin position="217"/>
        <end position="229"/>
    </location>
</feature>
<keyword evidence="2" id="KW-0560">Oxidoreductase</keyword>
<evidence type="ECO:0000256" key="1">
    <source>
        <dbReference type="ARBA" id="ARBA00007118"/>
    </source>
</evidence>
<protein>
    <submittedName>
        <fullName evidence="5">Nitroreductase</fullName>
    </submittedName>
</protein>
<feature type="domain" description="Nitroreductase" evidence="4">
    <location>
        <begin position="8"/>
        <end position="183"/>
    </location>
</feature>
<dbReference type="InterPro" id="IPR029479">
    <property type="entry name" value="Nitroreductase"/>
</dbReference>
<dbReference type="Pfam" id="PF00881">
    <property type="entry name" value="Nitroreductase"/>
    <property type="match status" value="1"/>
</dbReference>
<evidence type="ECO:0000313" key="6">
    <source>
        <dbReference type="Proteomes" id="UP000198876"/>
    </source>
</evidence>
<evidence type="ECO:0000256" key="3">
    <source>
        <dbReference type="SAM" id="MobiDB-lite"/>
    </source>
</evidence>
<proteinExistence type="inferred from homology"/>
<gene>
    <name evidence="5" type="ORF">SAMN04488063_2311</name>
</gene>
<comment type="similarity">
    <text evidence="1">Belongs to the nitroreductase family.</text>
</comment>
<evidence type="ECO:0000259" key="4">
    <source>
        <dbReference type="Pfam" id="PF00881"/>
    </source>
</evidence>
<dbReference type="PANTHER" id="PTHR43673:SF10">
    <property type="entry name" value="NADH DEHYDROGENASE_NAD(P)H NITROREDUCTASE XCC3605-RELATED"/>
    <property type="match status" value="1"/>
</dbReference>
<reference evidence="6" key="1">
    <citation type="submission" date="2016-10" db="EMBL/GenBank/DDBJ databases">
        <authorList>
            <person name="Varghese N."/>
            <person name="Submissions S."/>
        </authorList>
    </citation>
    <scope>NUCLEOTIDE SEQUENCE [LARGE SCALE GENOMIC DNA]</scope>
    <source>
        <strain evidence="6">CGMCC 1.7739</strain>
    </source>
</reference>
<accession>A0A1I2SIX6</accession>
<dbReference type="InterPro" id="IPR000415">
    <property type="entry name" value="Nitroreductase-like"/>
</dbReference>
<sequence>MEFDEVVTSRRSVHQYADEELETETIENIFERVRHAPSSYNLQPWEFLVLTEDENRERLRDAAYGQEHVTEAPVAVVVLGNKDPSAHADAVLDDWVNKDYLPNEEARDAVMENVEGMAGLPESERRVWTVRSTTLAASALMNAAWDEGVATCPMGGFDADGVVDAFGIDADRYEPVMLVTMGYPAEDAADAENDRKFRRPVDEIVHFDEFDPVESTRLPDSEIPKPADD</sequence>
<dbReference type="SUPFAM" id="SSF55469">
    <property type="entry name" value="FMN-dependent nitroreductase-like"/>
    <property type="match status" value="1"/>
</dbReference>
<keyword evidence="6" id="KW-1185">Reference proteome</keyword>
<feature type="region of interest" description="Disordered" evidence="3">
    <location>
        <begin position="210"/>
        <end position="229"/>
    </location>
</feature>
<name>A0A1I2SIX6_9EURY</name>
<evidence type="ECO:0000256" key="2">
    <source>
        <dbReference type="ARBA" id="ARBA00023002"/>
    </source>
</evidence>
<organism evidence="5 6">
    <name type="scientific">Halopelagius inordinatus</name>
    <dbReference type="NCBI Taxonomy" id="553467"/>
    <lineage>
        <taxon>Archaea</taxon>
        <taxon>Methanobacteriati</taxon>
        <taxon>Methanobacteriota</taxon>
        <taxon>Stenosarchaea group</taxon>
        <taxon>Halobacteria</taxon>
        <taxon>Halobacteriales</taxon>
        <taxon>Haloferacaceae</taxon>
    </lineage>
</organism>
<dbReference type="EMBL" id="FOOQ01000002">
    <property type="protein sequence ID" value="SFG52670.1"/>
    <property type="molecule type" value="Genomic_DNA"/>
</dbReference>